<keyword evidence="1" id="KW-0812">Transmembrane</keyword>
<name>A0A2K8SEX7_9MOLU</name>
<dbReference type="AlphaFoldDB" id="A0A2K8SEX7"/>
<evidence type="ECO:0000256" key="2">
    <source>
        <dbReference type="SAM" id="SignalP"/>
    </source>
</evidence>
<evidence type="ECO:0000313" key="3">
    <source>
        <dbReference type="EMBL" id="AUB31973.1"/>
    </source>
</evidence>
<feature type="transmembrane region" description="Helical" evidence="1">
    <location>
        <begin position="226"/>
        <end position="251"/>
    </location>
</feature>
<sequence length="318" mass="34913">MKKLLSILTSVGLSSSAFSVTLSSSKNVIHNNVKSDESNLNSVEWAEVKKMTFDIFNRDMPLQFANDVSNNKNIVNKQLSQNNIKDTYLQKAKEESEKIINKFTEQNISLDKALDFIKAKYPQFEKEYNKQISTYQEQNYSTLTNSYLEETKLKNSYKESFNYINNSENVEKYNISFSSAYQKNGELVSRLKTAKISFVTLTAASAVAAAGFYAAAPWTLGATIPWAAGCTAISIGSGLVTAGLSGALLAYDEKAEKWDKARNAGSVAINAAQALGRIAKTVLVSFTATATPFIWAMPAVVAVISIAVAVASWINYNF</sequence>
<keyword evidence="4" id="KW-1185">Reference proteome</keyword>
<organism evidence="3 4">
    <name type="scientific">Spiroplasma floricola 23-6</name>
    <dbReference type="NCBI Taxonomy" id="1336749"/>
    <lineage>
        <taxon>Bacteria</taxon>
        <taxon>Bacillati</taxon>
        <taxon>Mycoplasmatota</taxon>
        <taxon>Mollicutes</taxon>
        <taxon>Entomoplasmatales</taxon>
        <taxon>Spiroplasmataceae</taxon>
        <taxon>Spiroplasma</taxon>
    </lineage>
</organism>
<feature type="transmembrane region" description="Helical" evidence="1">
    <location>
        <begin position="196"/>
        <end position="214"/>
    </location>
</feature>
<feature type="chain" id="PRO_5014765541" description="Transmembrane protein" evidence="2">
    <location>
        <begin position="20"/>
        <end position="318"/>
    </location>
</feature>
<proteinExistence type="predicted"/>
<keyword evidence="1" id="KW-1133">Transmembrane helix</keyword>
<keyword evidence="1" id="KW-0472">Membrane</keyword>
<accession>A0A2K8SEX7</accession>
<keyword evidence="2" id="KW-0732">Signal</keyword>
<feature type="signal peptide" evidence="2">
    <location>
        <begin position="1"/>
        <end position="19"/>
    </location>
</feature>
<reference evidence="3 4" key="1">
    <citation type="submission" date="2017-12" db="EMBL/GenBank/DDBJ databases">
        <title>Complete genome sequence of Spiroplasma floricola 23-6 (ATCC 29989).</title>
        <authorList>
            <person name="Tsai Y.-M."/>
            <person name="Wu P.-S."/>
            <person name="Lo W.-S."/>
            <person name="Kuo C.-H."/>
        </authorList>
    </citation>
    <scope>NUCLEOTIDE SEQUENCE [LARGE SCALE GENOMIC DNA]</scope>
    <source>
        <strain evidence="3 4">23-6</strain>
    </source>
</reference>
<gene>
    <name evidence="3" type="ORF">SFLOR_v1c09250</name>
</gene>
<evidence type="ECO:0000313" key="4">
    <source>
        <dbReference type="Proteomes" id="UP000231823"/>
    </source>
</evidence>
<dbReference type="EMBL" id="CP025057">
    <property type="protein sequence ID" value="AUB31973.1"/>
    <property type="molecule type" value="Genomic_DNA"/>
</dbReference>
<dbReference type="Proteomes" id="UP000231823">
    <property type="component" value="Chromosome"/>
</dbReference>
<protein>
    <recommendedName>
        <fullName evidence="5">Transmembrane protein</fullName>
    </recommendedName>
</protein>
<evidence type="ECO:0000256" key="1">
    <source>
        <dbReference type="SAM" id="Phobius"/>
    </source>
</evidence>
<dbReference type="RefSeq" id="WP_100916927.1">
    <property type="nucleotide sequence ID" value="NZ_CP025057.1"/>
</dbReference>
<dbReference type="KEGG" id="sfz:SFLOR_v1c09250"/>
<evidence type="ECO:0008006" key="5">
    <source>
        <dbReference type="Google" id="ProtNLM"/>
    </source>
</evidence>
<feature type="transmembrane region" description="Helical" evidence="1">
    <location>
        <begin position="293"/>
        <end position="316"/>
    </location>
</feature>